<evidence type="ECO:0000313" key="3">
    <source>
        <dbReference type="EMBL" id="MCC3808458.1"/>
    </source>
</evidence>
<evidence type="ECO:0000259" key="1">
    <source>
        <dbReference type="Pfam" id="PF01548"/>
    </source>
</evidence>
<reference evidence="3" key="1">
    <citation type="submission" date="2020-09" db="EMBL/GenBank/DDBJ databases">
        <title>Genome sequence of Vibrio parahaemolyticus isolates.</title>
        <authorList>
            <person name="Hammerl J.A."/>
            <person name="Strauch E."/>
        </authorList>
    </citation>
    <scope>NUCLEOTIDE SEQUENCE</scope>
    <source>
        <strain evidence="3">17-VB00146</strain>
    </source>
</reference>
<dbReference type="InterPro" id="IPR003346">
    <property type="entry name" value="Transposase_20"/>
</dbReference>
<dbReference type="Pfam" id="PF01548">
    <property type="entry name" value="DEDD_Tnp_IS110"/>
    <property type="match status" value="1"/>
</dbReference>
<gene>
    <name evidence="3" type="ORF">IB292_26065</name>
</gene>
<dbReference type="GO" id="GO:0003677">
    <property type="term" value="F:DNA binding"/>
    <property type="evidence" value="ECO:0007669"/>
    <property type="project" value="InterPro"/>
</dbReference>
<organism evidence="3 4">
    <name type="scientific">Vibrio parahaemolyticus</name>
    <dbReference type="NCBI Taxonomy" id="670"/>
    <lineage>
        <taxon>Bacteria</taxon>
        <taxon>Pseudomonadati</taxon>
        <taxon>Pseudomonadota</taxon>
        <taxon>Gammaproteobacteria</taxon>
        <taxon>Vibrionales</taxon>
        <taxon>Vibrionaceae</taxon>
        <taxon>Vibrio</taxon>
    </lineage>
</organism>
<evidence type="ECO:0000313" key="4">
    <source>
        <dbReference type="Proteomes" id="UP000726777"/>
    </source>
</evidence>
<sequence length="338" mass="38520">MSAIKVIGIDLGKSTFHLVGHDYSGREQYRHKLSRSKLLQFISVHEPTLIAMEACCGAHWLARKCQEYGHQVKLIPPQYVKPYVKSHKNDFIDADAIAEAATRPRMRFVSPKTEQAQLGVVIRRIRTGYIRERTATMNRIGSILTEFGFSFPRGHANMKRLFQWLADTGQPVPSLLVFELRDQLCHYNDLNDKIKEQDKKLETLNRDNELFTILQTVPGIGPMTASCCLSSVSDPKDFSNGRNFAAWLGLVPFQYSTGGKPRMLGISKRGNKELRELFIHAARAVLWRDETAQRYFGSWLTDLKLRKPFNVALVALANKLARIAWSVMATKKPFEIRV</sequence>
<dbReference type="NCBIfam" id="NF033542">
    <property type="entry name" value="transpos_IS110"/>
    <property type="match status" value="1"/>
</dbReference>
<name>A0A9Q3UGI2_VIBPH</name>
<dbReference type="GO" id="GO:0004803">
    <property type="term" value="F:transposase activity"/>
    <property type="evidence" value="ECO:0007669"/>
    <property type="project" value="InterPro"/>
</dbReference>
<feature type="domain" description="Transposase IS116/IS110/IS902 C-terminal" evidence="2">
    <location>
        <begin position="213"/>
        <end position="295"/>
    </location>
</feature>
<dbReference type="Proteomes" id="UP000726777">
    <property type="component" value="Unassembled WGS sequence"/>
</dbReference>
<dbReference type="GO" id="GO:0006313">
    <property type="term" value="P:DNA transposition"/>
    <property type="evidence" value="ECO:0007669"/>
    <property type="project" value="InterPro"/>
</dbReference>
<comment type="caution">
    <text evidence="3">The sequence shown here is derived from an EMBL/GenBank/DDBJ whole genome shotgun (WGS) entry which is preliminary data.</text>
</comment>
<dbReference type="InterPro" id="IPR047650">
    <property type="entry name" value="Transpos_IS110"/>
</dbReference>
<dbReference type="InterPro" id="IPR002525">
    <property type="entry name" value="Transp_IS110-like_N"/>
</dbReference>
<dbReference type="PANTHER" id="PTHR33055">
    <property type="entry name" value="TRANSPOSASE FOR INSERTION SEQUENCE ELEMENT IS1111A"/>
    <property type="match status" value="1"/>
</dbReference>
<accession>A0A9Q3UGI2</accession>
<proteinExistence type="predicted"/>
<dbReference type="EMBL" id="JACVHL010000055">
    <property type="protein sequence ID" value="MCC3808458.1"/>
    <property type="molecule type" value="Genomic_DNA"/>
</dbReference>
<evidence type="ECO:0000259" key="2">
    <source>
        <dbReference type="Pfam" id="PF02371"/>
    </source>
</evidence>
<protein>
    <submittedName>
        <fullName evidence="3">IS110 family transposase</fullName>
    </submittedName>
</protein>
<dbReference type="RefSeq" id="WP_222133749.1">
    <property type="nucleotide sequence ID" value="NZ_CP064041.1"/>
</dbReference>
<dbReference type="AlphaFoldDB" id="A0A9Q3UGI2"/>
<dbReference type="PANTHER" id="PTHR33055:SF3">
    <property type="entry name" value="PUTATIVE TRANSPOSASE FOR IS117-RELATED"/>
    <property type="match status" value="1"/>
</dbReference>
<dbReference type="Pfam" id="PF02371">
    <property type="entry name" value="Transposase_20"/>
    <property type="match status" value="1"/>
</dbReference>
<feature type="domain" description="Transposase IS110-like N-terminal" evidence="1">
    <location>
        <begin position="7"/>
        <end position="147"/>
    </location>
</feature>